<gene>
    <name evidence="2" type="ORF">QYE76_063937</name>
</gene>
<comment type="caution">
    <text evidence="2">The sequence shown here is derived from an EMBL/GenBank/DDBJ whole genome shotgun (WGS) entry which is preliminary data.</text>
</comment>
<dbReference type="PANTHER" id="PTHR33110:SF38">
    <property type="entry name" value="DUF295 DOMAIN-CONTAINING PROTEIN"/>
    <property type="match status" value="1"/>
</dbReference>
<evidence type="ECO:0000259" key="1">
    <source>
        <dbReference type="Pfam" id="PF03478"/>
    </source>
</evidence>
<proteinExistence type="predicted"/>
<accession>A0AAD8S5Y7</accession>
<organism evidence="2 3">
    <name type="scientific">Lolium multiflorum</name>
    <name type="common">Italian ryegrass</name>
    <name type="synonym">Lolium perenne subsp. multiflorum</name>
    <dbReference type="NCBI Taxonomy" id="4521"/>
    <lineage>
        <taxon>Eukaryota</taxon>
        <taxon>Viridiplantae</taxon>
        <taxon>Streptophyta</taxon>
        <taxon>Embryophyta</taxon>
        <taxon>Tracheophyta</taxon>
        <taxon>Spermatophyta</taxon>
        <taxon>Magnoliopsida</taxon>
        <taxon>Liliopsida</taxon>
        <taxon>Poales</taxon>
        <taxon>Poaceae</taxon>
        <taxon>BOP clade</taxon>
        <taxon>Pooideae</taxon>
        <taxon>Poodae</taxon>
        <taxon>Poeae</taxon>
        <taxon>Poeae Chloroplast Group 2 (Poeae type)</taxon>
        <taxon>Loliodinae</taxon>
        <taxon>Loliinae</taxon>
        <taxon>Lolium</taxon>
    </lineage>
</organism>
<evidence type="ECO:0000313" key="3">
    <source>
        <dbReference type="Proteomes" id="UP001231189"/>
    </source>
</evidence>
<feature type="domain" description="KIB1-4 beta-propeller" evidence="1">
    <location>
        <begin position="79"/>
        <end position="339"/>
    </location>
</feature>
<dbReference type="InterPro" id="IPR036047">
    <property type="entry name" value="F-box-like_dom_sf"/>
</dbReference>
<sequence>MADGDDSMEQGRSLPSEVDWSNLPDDLLGMIRSRLISRRGRARFAATCRSWRAAPAPPALPLLLLSAHSSGMDIKKNLYCPEEREVLRFEIPGKLRNTRIRGCYDGGWVAAVTTTPPVTFAIFNLFSGAEVPLSREQRNMPWVVRSLWDICKVIFSDVPTSGDCVLAAMTHQRNTALCRVGSPNAGWVVIEICDRVVLDDIVFFQGALYGLTHNSQKLFKFDISVNEDAAPPLVVGGPYIFDVHWHGYRIESPLTTSIFELHGKLAVAMMALSWENNKPFFKVFQLDVAAHTYTWKEVVTLGDSALFLGRSCSSRVLHVQAGGRGGVTKNHIYYSDHWHAIFYNYPKFRKEAYLARSEYGESMYCCLHQKSRDGVEGIPSVGHYMTNGMDYPLWCFPPDY</sequence>
<evidence type="ECO:0000313" key="2">
    <source>
        <dbReference type="EMBL" id="KAK1646132.1"/>
    </source>
</evidence>
<keyword evidence="3" id="KW-1185">Reference proteome</keyword>
<dbReference type="EMBL" id="JAUUTY010000004">
    <property type="protein sequence ID" value="KAK1646132.1"/>
    <property type="molecule type" value="Genomic_DNA"/>
</dbReference>
<dbReference type="Pfam" id="PF03478">
    <property type="entry name" value="Beta-prop_KIB1-4"/>
    <property type="match status" value="1"/>
</dbReference>
<protein>
    <recommendedName>
        <fullName evidence="1">KIB1-4 beta-propeller domain-containing protein</fullName>
    </recommendedName>
</protein>
<dbReference type="AlphaFoldDB" id="A0AAD8S5Y7"/>
<name>A0AAD8S5Y7_LOLMU</name>
<dbReference type="PANTHER" id="PTHR33110">
    <property type="entry name" value="F-BOX/KELCH-REPEAT PROTEIN-RELATED"/>
    <property type="match status" value="1"/>
</dbReference>
<reference evidence="2" key="1">
    <citation type="submission" date="2023-07" db="EMBL/GenBank/DDBJ databases">
        <title>A chromosome-level genome assembly of Lolium multiflorum.</title>
        <authorList>
            <person name="Chen Y."/>
            <person name="Copetti D."/>
            <person name="Kolliker R."/>
            <person name="Studer B."/>
        </authorList>
    </citation>
    <scope>NUCLEOTIDE SEQUENCE</scope>
    <source>
        <strain evidence="2">02402/16</strain>
        <tissue evidence="2">Leaf</tissue>
    </source>
</reference>
<dbReference type="SUPFAM" id="SSF81383">
    <property type="entry name" value="F-box domain"/>
    <property type="match status" value="1"/>
</dbReference>
<dbReference type="InterPro" id="IPR005174">
    <property type="entry name" value="KIB1-4_b-propeller"/>
</dbReference>
<dbReference type="Gene3D" id="1.20.1280.50">
    <property type="match status" value="1"/>
</dbReference>
<dbReference type="Proteomes" id="UP001231189">
    <property type="component" value="Unassembled WGS sequence"/>
</dbReference>